<dbReference type="EMBL" id="MU004318">
    <property type="protein sequence ID" value="KAF2658084.1"/>
    <property type="molecule type" value="Genomic_DNA"/>
</dbReference>
<sequence length="960" mass="109148">MAGAQPSLQALIRKERRKTASGRYIIPERALRTILNEDQVQLALRQHKCEPYKIAELTKRVLKGGRKLFCILALCHALEEFKRFVLQDGLYDNHIDTRLPFDRDQLMKIVEGEDLADQILERQWEFLAPIFRDDPSHRVLREETILPFHQDVFRQEGGFGKVYDIGLIDGHHRLYMSSLSGSPTLVRKSIRIGPDNTEDLRREEHILSFLRGLRHPHILRLVASYTLNGEYNMLFPKAEYDLEIYLKEQPPEQFRVHATIVSALSGLASALEALHNYTHEGYGVSFVGSHLDLRPKNILVSNDKFLLADFGLSRLKPLEEGSKTTFKEGVGDCMAPECFDDENSCQTSFIGRPSDIWSFGCVLTLLLTHMIEGPDGVEEFRRKRRVSVKLRGGGRYIHYKFHADGNLTPAVEAQLASHGESHLAYVRRLSIAGRSILRIDASLRPDGRAVDQSLRDSLLLALCHRITELFDEILPHSESMEDQMGVERHRFHVWSNALGSCEPSESLCRGTSDGFCAVIDSLHTITRELDFSQTTHPNQQLHATVKSIAKAINTLWNEANTRPEVLLMARKEWLHLFFDGQDSSKMRETYDAIMSGKQSKEMASVAAASYIMSLVQNDRSAYALKFLLDPELLRNHKRWGEHEVAEYGERSVLIESIRYSSKWIKQGTRDVGRELYERIGAKVEILHMSQKPPEMRTLHCVGYYHDPLAQSFKLVFDVGPKVAAPQPPMHEKKPLFSSGICSLSDILHQFRGSNDPLTRPTRASLLKLAVGIAETVLMYHQVGWMHKDICSANILLIVQPSGSISDWICSPFLTGFQHSRQNVVNAFSDGASQLMERYLYVHPKYLPTSPPGEMGSTFRLEYDYHSLGIVLLEIGLWSSIMYVEAKMTKSLKGTITPERRRKHLTRGTLPSLGWTIGGTYRDAVHFCLNEQNWANASQDKDALTEQFRRNVVDTLRSCTD</sequence>
<keyword evidence="2" id="KW-0808">Transferase</keyword>
<dbReference type="AlphaFoldDB" id="A0A6A6THI6"/>
<dbReference type="SUPFAM" id="SSF56112">
    <property type="entry name" value="Protein kinase-like (PK-like)"/>
    <property type="match status" value="2"/>
</dbReference>
<gene>
    <name evidence="2" type="ORF">K491DRAFT_625342</name>
</gene>
<dbReference type="Gene3D" id="1.10.510.10">
    <property type="entry name" value="Transferase(Phosphotransferase) domain 1"/>
    <property type="match status" value="2"/>
</dbReference>
<keyword evidence="2" id="KW-0418">Kinase</keyword>
<evidence type="ECO:0000313" key="2">
    <source>
        <dbReference type="EMBL" id="KAF2658084.1"/>
    </source>
</evidence>
<dbReference type="CDD" id="cd00180">
    <property type="entry name" value="PKc"/>
    <property type="match status" value="1"/>
</dbReference>
<keyword evidence="3" id="KW-1185">Reference proteome</keyword>
<evidence type="ECO:0000313" key="3">
    <source>
        <dbReference type="Proteomes" id="UP000799324"/>
    </source>
</evidence>
<evidence type="ECO:0000259" key="1">
    <source>
        <dbReference type="PROSITE" id="PS50011"/>
    </source>
</evidence>
<dbReference type="OrthoDB" id="4062651at2759"/>
<name>A0A6A6THI6_9PLEO</name>
<dbReference type="InterPro" id="IPR000719">
    <property type="entry name" value="Prot_kinase_dom"/>
</dbReference>
<dbReference type="Proteomes" id="UP000799324">
    <property type="component" value="Unassembled WGS sequence"/>
</dbReference>
<protein>
    <submittedName>
        <fullName evidence="2">Kinase-like protein</fullName>
    </submittedName>
</protein>
<organism evidence="2 3">
    <name type="scientific">Lophiostoma macrostomum CBS 122681</name>
    <dbReference type="NCBI Taxonomy" id="1314788"/>
    <lineage>
        <taxon>Eukaryota</taxon>
        <taxon>Fungi</taxon>
        <taxon>Dikarya</taxon>
        <taxon>Ascomycota</taxon>
        <taxon>Pezizomycotina</taxon>
        <taxon>Dothideomycetes</taxon>
        <taxon>Pleosporomycetidae</taxon>
        <taxon>Pleosporales</taxon>
        <taxon>Lophiostomataceae</taxon>
        <taxon>Lophiostoma</taxon>
    </lineage>
</organism>
<dbReference type="PROSITE" id="PS50011">
    <property type="entry name" value="PROTEIN_KINASE_DOM"/>
    <property type="match status" value="2"/>
</dbReference>
<dbReference type="PANTHER" id="PTHR37542:SF3">
    <property type="entry name" value="PRION-INHIBITION AND PROPAGATION HELO DOMAIN-CONTAINING PROTEIN"/>
    <property type="match status" value="1"/>
</dbReference>
<feature type="domain" description="Protein kinase" evidence="1">
    <location>
        <begin position="148"/>
        <end position="460"/>
    </location>
</feature>
<proteinExistence type="predicted"/>
<dbReference type="PANTHER" id="PTHR37542">
    <property type="entry name" value="HELO DOMAIN-CONTAINING PROTEIN-RELATED"/>
    <property type="match status" value="1"/>
</dbReference>
<dbReference type="Pfam" id="PF00069">
    <property type="entry name" value="Pkinase"/>
    <property type="match status" value="1"/>
</dbReference>
<dbReference type="InterPro" id="IPR011009">
    <property type="entry name" value="Kinase-like_dom_sf"/>
</dbReference>
<feature type="domain" description="Protein kinase" evidence="1">
    <location>
        <begin position="633"/>
        <end position="960"/>
    </location>
</feature>
<accession>A0A6A6THI6</accession>
<dbReference type="GO" id="GO:0005524">
    <property type="term" value="F:ATP binding"/>
    <property type="evidence" value="ECO:0007669"/>
    <property type="project" value="InterPro"/>
</dbReference>
<reference evidence="2" key="1">
    <citation type="journal article" date="2020" name="Stud. Mycol.">
        <title>101 Dothideomycetes genomes: a test case for predicting lifestyles and emergence of pathogens.</title>
        <authorList>
            <person name="Haridas S."/>
            <person name="Albert R."/>
            <person name="Binder M."/>
            <person name="Bloem J."/>
            <person name="Labutti K."/>
            <person name="Salamov A."/>
            <person name="Andreopoulos B."/>
            <person name="Baker S."/>
            <person name="Barry K."/>
            <person name="Bills G."/>
            <person name="Bluhm B."/>
            <person name="Cannon C."/>
            <person name="Castanera R."/>
            <person name="Culley D."/>
            <person name="Daum C."/>
            <person name="Ezra D."/>
            <person name="Gonzalez J."/>
            <person name="Henrissat B."/>
            <person name="Kuo A."/>
            <person name="Liang C."/>
            <person name="Lipzen A."/>
            <person name="Lutzoni F."/>
            <person name="Magnuson J."/>
            <person name="Mondo S."/>
            <person name="Nolan M."/>
            <person name="Ohm R."/>
            <person name="Pangilinan J."/>
            <person name="Park H.-J."/>
            <person name="Ramirez L."/>
            <person name="Alfaro M."/>
            <person name="Sun H."/>
            <person name="Tritt A."/>
            <person name="Yoshinaga Y."/>
            <person name="Zwiers L.-H."/>
            <person name="Turgeon B."/>
            <person name="Goodwin S."/>
            <person name="Spatafora J."/>
            <person name="Crous P."/>
            <person name="Grigoriev I."/>
        </authorList>
    </citation>
    <scope>NUCLEOTIDE SEQUENCE</scope>
    <source>
        <strain evidence="2">CBS 122681</strain>
    </source>
</reference>
<dbReference type="GO" id="GO:0004672">
    <property type="term" value="F:protein kinase activity"/>
    <property type="evidence" value="ECO:0007669"/>
    <property type="project" value="InterPro"/>
</dbReference>